<organism evidence="5 6">
    <name type="scientific">Cerrena zonata</name>
    <dbReference type="NCBI Taxonomy" id="2478898"/>
    <lineage>
        <taxon>Eukaryota</taxon>
        <taxon>Fungi</taxon>
        <taxon>Dikarya</taxon>
        <taxon>Basidiomycota</taxon>
        <taxon>Agaricomycotina</taxon>
        <taxon>Agaricomycetes</taxon>
        <taxon>Polyporales</taxon>
        <taxon>Cerrenaceae</taxon>
        <taxon>Cerrena</taxon>
    </lineage>
</organism>
<gene>
    <name evidence="5" type="ORF">QCA50_017372</name>
</gene>
<keyword evidence="2" id="KW-0863">Zinc-finger</keyword>
<comment type="caution">
    <text evidence="5">The sequence shown here is derived from an EMBL/GenBank/DDBJ whole genome shotgun (WGS) entry which is preliminary data.</text>
</comment>
<keyword evidence="3" id="KW-0862">Zinc</keyword>
<keyword evidence="1" id="KW-0479">Metal-binding</keyword>
<dbReference type="Proteomes" id="UP001385951">
    <property type="component" value="Unassembled WGS sequence"/>
</dbReference>
<accession>A0AAW0FSJ1</accession>
<evidence type="ECO:0000256" key="2">
    <source>
        <dbReference type="ARBA" id="ARBA00022771"/>
    </source>
</evidence>
<dbReference type="GO" id="GO:0008270">
    <property type="term" value="F:zinc ion binding"/>
    <property type="evidence" value="ECO:0007669"/>
    <property type="project" value="UniProtKB-KW"/>
</dbReference>
<reference evidence="5 6" key="1">
    <citation type="submission" date="2022-09" db="EMBL/GenBank/DDBJ databases">
        <authorList>
            <person name="Palmer J.M."/>
        </authorList>
    </citation>
    <scope>NUCLEOTIDE SEQUENCE [LARGE SCALE GENOMIC DNA]</scope>
    <source>
        <strain evidence="5 6">DSM 7382</strain>
    </source>
</reference>
<dbReference type="InterPro" id="IPR002893">
    <property type="entry name" value="Znf_MYND"/>
</dbReference>
<evidence type="ECO:0000313" key="6">
    <source>
        <dbReference type="Proteomes" id="UP001385951"/>
    </source>
</evidence>
<sequence>MSSMKKTASKPQTARHIWKSLKTDHDIHNLIRRTPHHVVEVLRFMEEEKDPKLCDLLHAIEIYDSPNAERELPWSVFKTIDLTSALLDVAIGRLMEWRANPLEIPTHEKIELIALILSCTRQCASHFPTVEAREPYFRTFLSEGWSVLLLIHDSRDELLNIPHSETVRDSRLDAKIATSLETFIVTYIEHLGLTRSGEAFLLKNHILFSSLVLRAWTRAMDPLPHIFSRLSGLIRSAPESEMMDPIIQSALDSEAFYRAFLDKTLLLLLEEYYIDQRLLGVVTSLTQVVLVLDLQWGRIIGVNPRTCALLSGIISACQRQLCLGSSDFEENSIAVQIFQEALHSIHILISRAFEREDIDGIPEGLMSADLLRLLAIMARIHPLAQRTENYHLRSHVSALLSRFVYYSEENPPSFLNQSVIRHYLTRAAIPALQTLYTLPHLRARELPGYPQESPDVSGLECAIHLWHEILVKYVPELAGKPPRSFVHTGMEEFAVGCALLAAQFQSAWSMKCHWEDCLCAFVFSTYTRSQLQTPEEPWEPIRIHAPHEMKVCKGCWKVWYCGRRCQER</sequence>
<evidence type="ECO:0000313" key="5">
    <source>
        <dbReference type="EMBL" id="KAK7679660.1"/>
    </source>
</evidence>
<name>A0AAW0FSJ1_9APHY</name>
<dbReference type="SUPFAM" id="SSF144232">
    <property type="entry name" value="HIT/MYND zinc finger-like"/>
    <property type="match status" value="1"/>
</dbReference>
<protein>
    <recommendedName>
        <fullName evidence="4">MYND-type domain-containing protein</fullName>
    </recommendedName>
</protein>
<proteinExistence type="predicted"/>
<feature type="domain" description="MYND-type" evidence="4">
    <location>
        <begin position="549"/>
        <end position="567"/>
    </location>
</feature>
<evidence type="ECO:0000256" key="3">
    <source>
        <dbReference type="ARBA" id="ARBA00022833"/>
    </source>
</evidence>
<evidence type="ECO:0000259" key="4">
    <source>
        <dbReference type="Pfam" id="PF01753"/>
    </source>
</evidence>
<dbReference type="Pfam" id="PF01753">
    <property type="entry name" value="zf-MYND"/>
    <property type="match status" value="1"/>
</dbReference>
<evidence type="ECO:0000256" key="1">
    <source>
        <dbReference type="ARBA" id="ARBA00022723"/>
    </source>
</evidence>
<dbReference type="AlphaFoldDB" id="A0AAW0FSJ1"/>
<dbReference type="EMBL" id="JASBNA010000057">
    <property type="protein sequence ID" value="KAK7679660.1"/>
    <property type="molecule type" value="Genomic_DNA"/>
</dbReference>
<keyword evidence="6" id="KW-1185">Reference proteome</keyword>